<protein>
    <submittedName>
        <fullName evidence="1">Uncharacterized protein</fullName>
    </submittedName>
</protein>
<evidence type="ECO:0000313" key="2">
    <source>
        <dbReference type="Proteomes" id="UP001148737"/>
    </source>
</evidence>
<accession>A0ACC1QDG1</accession>
<comment type="caution">
    <text evidence="1">The sequence shown here is derived from an EMBL/GenBank/DDBJ whole genome shotgun (WGS) entry which is preliminary data.</text>
</comment>
<dbReference type="EMBL" id="JANAKD010002544">
    <property type="protein sequence ID" value="KAJ3473352.1"/>
    <property type="molecule type" value="Genomic_DNA"/>
</dbReference>
<keyword evidence="2" id="KW-1185">Reference proteome</keyword>
<name>A0ACC1QDG1_9HYPO</name>
<dbReference type="Proteomes" id="UP001148737">
    <property type="component" value="Unassembled WGS sequence"/>
</dbReference>
<organism evidence="1 2">
    <name type="scientific">Lecanicillium saksenae</name>
    <dbReference type="NCBI Taxonomy" id="468837"/>
    <lineage>
        <taxon>Eukaryota</taxon>
        <taxon>Fungi</taxon>
        <taxon>Dikarya</taxon>
        <taxon>Ascomycota</taxon>
        <taxon>Pezizomycotina</taxon>
        <taxon>Sordariomycetes</taxon>
        <taxon>Hypocreomycetidae</taxon>
        <taxon>Hypocreales</taxon>
        <taxon>Cordycipitaceae</taxon>
        <taxon>Lecanicillium</taxon>
    </lineage>
</organism>
<proteinExistence type="predicted"/>
<sequence length="71" mass="8075">MYMRDKEGDRRAVLSLNYPGLELEGSDRVGDFEHVVLTKFGKGGPTGVEVRLREEVLDEDNQPKEGRLEKL</sequence>
<reference evidence="1" key="1">
    <citation type="submission" date="2022-07" db="EMBL/GenBank/DDBJ databases">
        <title>Genome Sequence of Lecanicillium saksenae.</title>
        <authorList>
            <person name="Buettner E."/>
        </authorList>
    </citation>
    <scope>NUCLEOTIDE SEQUENCE</scope>
    <source>
        <strain evidence="1">VT-O1</strain>
    </source>
</reference>
<gene>
    <name evidence="1" type="ORF">NLG97_g10352</name>
</gene>
<evidence type="ECO:0000313" key="1">
    <source>
        <dbReference type="EMBL" id="KAJ3473352.1"/>
    </source>
</evidence>